<dbReference type="Gene3D" id="3.40.1830.10">
    <property type="entry name" value="Thermophilic metalloprotease (M29)"/>
    <property type="match status" value="1"/>
</dbReference>
<dbReference type="GO" id="GO:0004177">
    <property type="term" value="F:aminopeptidase activity"/>
    <property type="evidence" value="ECO:0007669"/>
    <property type="project" value="UniProtKB-KW"/>
</dbReference>
<dbReference type="SUPFAM" id="SSF144052">
    <property type="entry name" value="Thermophilic metalloprotease-like"/>
    <property type="match status" value="1"/>
</dbReference>
<dbReference type="GO" id="GO:0046872">
    <property type="term" value="F:metal ion binding"/>
    <property type="evidence" value="ECO:0007669"/>
    <property type="project" value="UniProtKB-KW"/>
</dbReference>
<comment type="caution">
    <text evidence="2">The sequence shown here is derived from an EMBL/GenBank/DDBJ whole genome shotgun (WGS) entry which is preliminary data.</text>
</comment>
<reference evidence="2 3" key="1">
    <citation type="submission" date="2018-10" db="EMBL/GenBank/DDBJ databases">
        <title>Natronolimnobius sp. XQ-INN 246 isolated from Inner Mongolia Autonomous Region of China.</title>
        <authorList>
            <person name="Xue Q."/>
        </authorList>
    </citation>
    <scope>NUCLEOTIDE SEQUENCE [LARGE SCALE GENOMIC DNA]</scope>
    <source>
        <strain evidence="2 3">XQ-INN 246</strain>
    </source>
</reference>
<dbReference type="PANTHER" id="PTHR34448:SF1">
    <property type="entry name" value="BLL6088 PROTEIN"/>
    <property type="match status" value="1"/>
</dbReference>
<name>A0A4S3TRJ1_9EURY</name>
<protein>
    <submittedName>
        <fullName evidence="2">Aminopeptidase</fullName>
    </submittedName>
</protein>
<evidence type="ECO:0000313" key="2">
    <source>
        <dbReference type="EMBL" id="THE65973.1"/>
    </source>
</evidence>
<gene>
    <name evidence="2" type="ORF">D8Y22_04675</name>
</gene>
<dbReference type="InterPro" id="IPR035097">
    <property type="entry name" value="M29_N-terminal"/>
</dbReference>
<keyword evidence="1" id="KW-0479">Metal-binding</keyword>
<dbReference type="GO" id="GO:0008237">
    <property type="term" value="F:metallopeptidase activity"/>
    <property type="evidence" value="ECO:0007669"/>
    <property type="project" value="UniProtKB-KW"/>
</dbReference>
<organism evidence="2 3">
    <name type="scientific">Salinadaptatus halalkaliphilus</name>
    <dbReference type="NCBI Taxonomy" id="2419781"/>
    <lineage>
        <taxon>Archaea</taxon>
        <taxon>Methanobacteriati</taxon>
        <taxon>Methanobacteriota</taxon>
        <taxon>Stenosarchaea group</taxon>
        <taxon>Halobacteria</taxon>
        <taxon>Halobacteriales</taxon>
        <taxon>Natrialbaceae</taxon>
        <taxon>Salinadaptatus</taxon>
    </lineage>
</organism>
<evidence type="ECO:0000256" key="1">
    <source>
        <dbReference type="ARBA" id="ARBA00022723"/>
    </source>
</evidence>
<dbReference type="Proteomes" id="UP000318864">
    <property type="component" value="Unassembled WGS sequence"/>
</dbReference>
<dbReference type="InterPro" id="IPR058739">
    <property type="entry name" value="NicX"/>
</dbReference>
<keyword evidence="2" id="KW-0645">Protease</keyword>
<dbReference type="InterPro" id="IPR052170">
    <property type="entry name" value="M29_Exopeptidase"/>
</dbReference>
<dbReference type="Pfam" id="PF26233">
    <property type="entry name" value="NicX"/>
    <property type="match status" value="1"/>
</dbReference>
<dbReference type="GO" id="GO:0006508">
    <property type="term" value="P:proteolysis"/>
    <property type="evidence" value="ECO:0007669"/>
    <property type="project" value="UniProtKB-KW"/>
</dbReference>
<keyword evidence="2" id="KW-0378">Hydrolase</keyword>
<dbReference type="PANTHER" id="PTHR34448">
    <property type="entry name" value="AMINOPEPTIDASE"/>
    <property type="match status" value="1"/>
</dbReference>
<dbReference type="AlphaFoldDB" id="A0A4S3TRJ1"/>
<evidence type="ECO:0000313" key="3">
    <source>
        <dbReference type="Proteomes" id="UP000318864"/>
    </source>
</evidence>
<keyword evidence="3" id="KW-1185">Reference proteome</keyword>
<keyword evidence="2" id="KW-0031">Aminopeptidase</keyword>
<dbReference type="EMBL" id="RBZW01000013">
    <property type="protein sequence ID" value="THE65973.1"/>
    <property type="molecule type" value="Genomic_DNA"/>
</dbReference>
<accession>A0A4S3TRJ1</accession>
<proteinExistence type="predicted"/>
<sequence length="324" mass="34141">MLDVEMATAARGIVDECLDVQPGEEVLVVADAKKEEVARAVARAATAAGAEAIITTMPLLESHGNEPPETVAEAMAAADVVFTCTTHAITHTRSRLAAAEAGARCGILRSVTEEMMVEGAMSVDFEELRTRTEAVRDVLDDASEVHVRSDEGTDITFSVEGCSAFSLDGYFHENYGFATLPPGESPTHPAEGTANGTIVVDVSMDNLGQLEEPITLEVEDGFVTEVEGGEQADALRTLIAESDENAGNLAEFAIGTNPEAKLIGNLAEDKKLAGTVHFAVGDNESLGGTLKSDIHLDGVVRTPTVTLDDRVVVEDGQLAADIFE</sequence>